<keyword evidence="2" id="KW-1133">Transmembrane helix</keyword>
<sequence length="222" mass="24532">MTLFARLRAYFFAGILVTAPIGITLYLTWLIIDFIDGTVTPLIPSRYNPETYLPFGVPGLGLIVAVVFLTLIGALTAGLVGRWVVRLFDRLMQRMPVVRNIHSALKQILETVLAQQSKAFRQVVLVEYPRQGIWALGFITGDTVGEVQHLTEDDVVNVFLPTTPNPTSGFLLFVPRSDVFVLSMTVEEGIKMVVSGGIVTPPDRRPTSQQEQPRIPSTRPAA</sequence>
<keyword evidence="2" id="KW-0472">Membrane</keyword>
<reference evidence="3" key="2">
    <citation type="submission" date="2020-09" db="EMBL/GenBank/DDBJ databases">
        <authorList>
            <person name="Sun Q."/>
            <person name="Kim S."/>
        </authorList>
    </citation>
    <scope>NUCLEOTIDE SEQUENCE</scope>
    <source>
        <strain evidence="3">KCTC 42651</strain>
    </source>
</reference>
<feature type="transmembrane region" description="Helical" evidence="2">
    <location>
        <begin position="9"/>
        <end position="32"/>
    </location>
</feature>
<dbReference type="PANTHER" id="PTHR31876">
    <property type="entry name" value="COV-LIKE PROTEIN 1"/>
    <property type="match status" value="1"/>
</dbReference>
<proteinExistence type="predicted"/>
<comment type="caution">
    <text evidence="3">The sequence shown here is derived from an EMBL/GenBank/DDBJ whole genome shotgun (WGS) entry which is preliminary data.</text>
</comment>
<name>A0A918XRK3_9PROT</name>
<dbReference type="PANTHER" id="PTHR31876:SF26">
    <property type="entry name" value="PROTEIN LIKE COV 2"/>
    <property type="match status" value="1"/>
</dbReference>
<accession>A0A918XRK3</accession>
<keyword evidence="2" id="KW-0812">Transmembrane</keyword>
<dbReference type="Proteomes" id="UP000630353">
    <property type="component" value="Unassembled WGS sequence"/>
</dbReference>
<dbReference type="RefSeq" id="WP_189988656.1">
    <property type="nucleotide sequence ID" value="NZ_BMZS01000003.1"/>
</dbReference>
<dbReference type="Pfam" id="PF04367">
    <property type="entry name" value="DUF502"/>
    <property type="match status" value="1"/>
</dbReference>
<evidence type="ECO:0000313" key="3">
    <source>
        <dbReference type="EMBL" id="GHD47835.1"/>
    </source>
</evidence>
<dbReference type="AlphaFoldDB" id="A0A918XRK3"/>
<dbReference type="InterPro" id="IPR007462">
    <property type="entry name" value="COV1-like"/>
</dbReference>
<gene>
    <name evidence="3" type="ORF">GCM10017083_18680</name>
</gene>
<evidence type="ECO:0000256" key="2">
    <source>
        <dbReference type="SAM" id="Phobius"/>
    </source>
</evidence>
<feature type="region of interest" description="Disordered" evidence="1">
    <location>
        <begin position="197"/>
        <end position="222"/>
    </location>
</feature>
<dbReference type="EMBL" id="BMZS01000003">
    <property type="protein sequence ID" value="GHD47835.1"/>
    <property type="molecule type" value="Genomic_DNA"/>
</dbReference>
<evidence type="ECO:0000256" key="1">
    <source>
        <dbReference type="SAM" id="MobiDB-lite"/>
    </source>
</evidence>
<reference evidence="3" key="1">
    <citation type="journal article" date="2014" name="Int. J. Syst. Evol. Microbiol.">
        <title>Complete genome sequence of Corynebacterium casei LMG S-19264T (=DSM 44701T), isolated from a smear-ripened cheese.</title>
        <authorList>
            <consortium name="US DOE Joint Genome Institute (JGI-PGF)"/>
            <person name="Walter F."/>
            <person name="Albersmeier A."/>
            <person name="Kalinowski J."/>
            <person name="Ruckert C."/>
        </authorList>
    </citation>
    <scope>NUCLEOTIDE SEQUENCE</scope>
    <source>
        <strain evidence="3">KCTC 42651</strain>
    </source>
</reference>
<protein>
    <submittedName>
        <fullName evidence="3">Membrane protein</fullName>
    </submittedName>
</protein>
<keyword evidence="4" id="KW-1185">Reference proteome</keyword>
<evidence type="ECO:0000313" key="4">
    <source>
        <dbReference type="Proteomes" id="UP000630353"/>
    </source>
</evidence>
<feature type="transmembrane region" description="Helical" evidence="2">
    <location>
        <begin position="52"/>
        <end position="85"/>
    </location>
</feature>
<organism evidence="3 4">
    <name type="scientific">Thalassobaculum fulvum</name>
    <dbReference type="NCBI Taxonomy" id="1633335"/>
    <lineage>
        <taxon>Bacteria</taxon>
        <taxon>Pseudomonadati</taxon>
        <taxon>Pseudomonadota</taxon>
        <taxon>Alphaproteobacteria</taxon>
        <taxon>Rhodospirillales</taxon>
        <taxon>Thalassobaculaceae</taxon>
        <taxon>Thalassobaculum</taxon>
    </lineage>
</organism>